<organism evidence="4">
    <name type="scientific">Anopheles atroparvus</name>
    <name type="common">European mosquito</name>
    <dbReference type="NCBI Taxonomy" id="41427"/>
    <lineage>
        <taxon>Eukaryota</taxon>
        <taxon>Metazoa</taxon>
        <taxon>Ecdysozoa</taxon>
        <taxon>Arthropoda</taxon>
        <taxon>Hexapoda</taxon>
        <taxon>Insecta</taxon>
        <taxon>Pterygota</taxon>
        <taxon>Neoptera</taxon>
        <taxon>Endopterygota</taxon>
        <taxon>Diptera</taxon>
        <taxon>Nematocera</taxon>
        <taxon>Culicoidea</taxon>
        <taxon>Culicidae</taxon>
        <taxon>Anophelinae</taxon>
        <taxon>Anopheles</taxon>
    </lineage>
</organism>
<evidence type="ECO:0000256" key="2">
    <source>
        <dbReference type="ARBA" id="ARBA00022840"/>
    </source>
</evidence>
<dbReference type="GO" id="GO:0035556">
    <property type="term" value="P:intracellular signal transduction"/>
    <property type="evidence" value="ECO:0007669"/>
    <property type="project" value="InterPro"/>
</dbReference>
<dbReference type="InterPro" id="IPR001054">
    <property type="entry name" value="A/G_cyclase"/>
</dbReference>
<keyword evidence="3" id="KW-0456">Lyase</keyword>
<dbReference type="SUPFAM" id="SSF55073">
    <property type="entry name" value="Nucleotide cyclase"/>
    <property type="match status" value="1"/>
</dbReference>
<dbReference type="PROSITE" id="PS50125">
    <property type="entry name" value="GUANYLATE_CYCLASE_2"/>
    <property type="match status" value="1"/>
</dbReference>
<dbReference type="PANTHER" id="PTHR16305:SF28">
    <property type="entry name" value="GUANYLATE CYCLASE DOMAIN-CONTAINING PROTEIN"/>
    <property type="match status" value="1"/>
</dbReference>
<dbReference type="GO" id="GO:0005737">
    <property type="term" value="C:cytoplasm"/>
    <property type="evidence" value="ECO:0007669"/>
    <property type="project" value="TreeGrafter"/>
</dbReference>
<dbReference type="Gene3D" id="3.30.70.1230">
    <property type="entry name" value="Nucleotide cyclase"/>
    <property type="match status" value="1"/>
</dbReference>
<dbReference type="GO" id="GO:0005524">
    <property type="term" value="F:ATP binding"/>
    <property type="evidence" value="ECO:0007669"/>
    <property type="project" value="UniProtKB-KW"/>
</dbReference>
<dbReference type="EnsemblMetazoa" id="AATE003452-RA">
    <property type="protein sequence ID" value="AATE003452-PA.1"/>
    <property type="gene ID" value="AATE003452"/>
</dbReference>
<dbReference type="GO" id="GO:0009190">
    <property type="term" value="P:cyclic nucleotide biosynthetic process"/>
    <property type="evidence" value="ECO:0007669"/>
    <property type="project" value="InterPro"/>
</dbReference>
<protein>
    <submittedName>
        <fullName evidence="4">Uncharacterized protein</fullName>
    </submittedName>
</protein>
<dbReference type="VEuPathDB" id="VectorBase:AATE003452"/>
<dbReference type="InterPro" id="IPR029787">
    <property type="entry name" value="Nucleotide_cyclase"/>
</dbReference>
<dbReference type="PANTHER" id="PTHR16305">
    <property type="entry name" value="TESTICULAR SOLUBLE ADENYLYL CYCLASE"/>
    <property type="match status" value="1"/>
</dbReference>
<accession>A0A182IQB6</accession>
<reference evidence="4" key="1">
    <citation type="submission" date="2022-08" db="UniProtKB">
        <authorList>
            <consortium name="EnsemblMetazoa"/>
        </authorList>
    </citation>
    <scope>IDENTIFICATION</scope>
    <source>
        <strain evidence="4">EBRO</strain>
    </source>
</reference>
<keyword evidence="2" id="KW-0067">ATP-binding</keyword>
<evidence type="ECO:0000313" key="4">
    <source>
        <dbReference type="EnsemblMetazoa" id="AATE003452-PA.1"/>
    </source>
</evidence>
<name>A0A182IQB6_ANOAO</name>
<keyword evidence="1" id="KW-0547">Nucleotide-binding</keyword>
<dbReference type="GO" id="GO:0004016">
    <property type="term" value="F:adenylate cyclase activity"/>
    <property type="evidence" value="ECO:0007669"/>
    <property type="project" value="TreeGrafter"/>
</dbReference>
<dbReference type="AlphaFoldDB" id="A0A182IQB6"/>
<dbReference type="STRING" id="41427.A0A182IQB6"/>
<evidence type="ECO:0000256" key="3">
    <source>
        <dbReference type="ARBA" id="ARBA00023239"/>
    </source>
</evidence>
<sequence>LSSFTDLSELYSNPENGGASKLSQVLNTYLGGIVQEILGHGGDILKFSGDAMLVLFKSNSSVSLPDAIHRAIDTAIIVQLSYGHYKTDVGVTLRMKMAISAGEVHFALVGNDVFSHYIVVGQPVWKVKLAERIAQPGDIIVTYYAWSYIHDNEYVWEPCSDKVHLKIKSFTSYWRSTKRIIFADITSREDQESHDSLEPEDTIKIDSEMLAIRPRLKHVTAHIVSSSLQKFLIKPVLNAVENNEPLELLTEMRQIVTVFLNIVLKPKHIDELIREINSIFNSVCKYSCCTKSIIKICYNSYVFISSLELLKDTKVS</sequence>
<proteinExistence type="predicted"/>
<evidence type="ECO:0000256" key="1">
    <source>
        <dbReference type="ARBA" id="ARBA00022741"/>
    </source>
</evidence>
<dbReference type="CDD" id="cd07302">
    <property type="entry name" value="CHD"/>
    <property type="match status" value="1"/>
</dbReference>